<accession>A0A1F6WQ89</accession>
<dbReference type="AlphaFoldDB" id="A0A1F6WQ89"/>
<dbReference type="InterPro" id="IPR035451">
    <property type="entry name" value="Ada-like_dom_sf"/>
</dbReference>
<gene>
    <name evidence="2" type="ORF">A2903_02380</name>
</gene>
<evidence type="ECO:0000256" key="1">
    <source>
        <dbReference type="SAM" id="Phobius"/>
    </source>
</evidence>
<sequence length="163" mass="18003">MNITEIQHKIKDWLGSHTGQTILIILILIISNIGSFYLGQNSIKPLQNNPNLSIEENNYNLADPEVYRKGSLAQAVYTSSKSQEIAQNDLNTGENREVPTNSINSLNTQPAPRYVASTNGRVYYFTWCAGAKNIAPEKRVYFKTAVDARGAGLKPSTACPDLD</sequence>
<organism evidence="2 3">
    <name type="scientific">Candidatus Nomurabacteria bacterium RIFCSPLOWO2_01_FULL_33_17</name>
    <dbReference type="NCBI Taxonomy" id="1801764"/>
    <lineage>
        <taxon>Bacteria</taxon>
        <taxon>Candidatus Nomuraibacteriota</taxon>
    </lineage>
</organism>
<comment type="caution">
    <text evidence="2">The sequence shown here is derived from an EMBL/GenBank/DDBJ whole genome shotgun (WGS) entry which is preliminary data.</text>
</comment>
<proteinExistence type="predicted"/>
<evidence type="ECO:0000313" key="3">
    <source>
        <dbReference type="Proteomes" id="UP000178184"/>
    </source>
</evidence>
<evidence type="ECO:0008006" key="4">
    <source>
        <dbReference type="Google" id="ProtNLM"/>
    </source>
</evidence>
<keyword evidence="1" id="KW-0472">Membrane</keyword>
<protein>
    <recommendedName>
        <fullName evidence="4">Ada DNA repair metal-binding domain-containing protein</fullName>
    </recommendedName>
</protein>
<dbReference type="Gene3D" id="3.40.10.10">
    <property type="entry name" value="DNA Methylphosphotriester Repair Domain"/>
    <property type="match status" value="1"/>
</dbReference>
<dbReference type="EMBL" id="MFUO01000011">
    <property type="protein sequence ID" value="OGI84082.1"/>
    <property type="molecule type" value="Genomic_DNA"/>
</dbReference>
<dbReference type="SUPFAM" id="SSF57884">
    <property type="entry name" value="Ada DNA repair protein, N-terminal domain (N-Ada 10)"/>
    <property type="match status" value="1"/>
</dbReference>
<evidence type="ECO:0000313" key="2">
    <source>
        <dbReference type="EMBL" id="OGI84082.1"/>
    </source>
</evidence>
<keyword evidence="1" id="KW-0812">Transmembrane</keyword>
<reference evidence="2 3" key="1">
    <citation type="journal article" date="2016" name="Nat. Commun.">
        <title>Thousands of microbial genomes shed light on interconnected biogeochemical processes in an aquifer system.</title>
        <authorList>
            <person name="Anantharaman K."/>
            <person name="Brown C.T."/>
            <person name="Hug L.A."/>
            <person name="Sharon I."/>
            <person name="Castelle C.J."/>
            <person name="Probst A.J."/>
            <person name="Thomas B.C."/>
            <person name="Singh A."/>
            <person name="Wilkins M.J."/>
            <person name="Karaoz U."/>
            <person name="Brodie E.L."/>
            <person name="Williams K.H."/>
            <person name="Hubbard S.S."/>
            <person name="Banfield J.F."/>
        </authorList>
    </citation>
    <scope>NUCLEOTIDE SEQUENCE [LARGE SCALE GENOMIC DNA]</scope>
</reference>
<feature type="transmembrane region" description="Helical" evidence="1">
    <location>
        <begin position="21"/>
        <end position="39"/>
    </location>
</feature>
<keyword evidence="1" id="KW-1133">Transmembrane helix</keyword>
<dbReference type="Proteomes" id="UP000178184">
    <property type="component" value="Unassembled WGS sequence"/>
</dbReference>
<name>A0A1F6WQ89_9BACT</name>